<organism evidence="1">
    <name type="scientific">marine sediment metagenome</name>
    <dbReference type="NCBI Taxonomy" id="412755"/>
    <lineage>
        <taxon>unclassified sequences</taxon>
        <taxon>metagenomes</taxon>
        <taxon>ecological metagenomes</taxon>
    </lineage>
</organism>
<sequence length="72" mass="8288">MERKKASFLGKLLTSKGLTGVHHATVLEYENDDELREAGANFRAYLSILREWDEKKNVRIRGILTTEARNLN</sequence>
<comment type="caution">
    <text evidence="1">The sequence shown here is derived from an EMBL/GenBank/DDBJ whole genome shotgun (WGS) entry which is preliminary data.</text>
</comment>
<proteinExistence type="predicted"/>
<evidence type="ECO:0000313" key="1">
    <source>
        <dbReference type="EMBL" id="GAF98951.1"/>
    </source>
</evidence>
<reference evidence="1" key="1">
    <citation type="journal article" date="2014" name="Front. Microbiol.">
        <title>High frequency of phylogenetically diverse reductive dehalogenase-homologous genes in deep subseafloor sedimentary metagenomes.</title>
        <authorList>
            <person name="Kawai M."/>
            <person name="Futagami T."/>
            <person name="Toyoda A."/>
            <person name="Takaki Y."/>
            <person name="Nishi S."/>
            <person name="Hori S."/>
            <person name="Arai W."/>
            <person name="Tsubouchi T."/>
            <person name="Morono Y."/>
            <person name="Uchiyama I."/>
            <person name="Ito T."/>
            <person name="Fujiyama A."/>
            <person name="Inagaki F."/>
            <person name="Takami H."/>
        </authorList>
    </citation>
    <scope>NUCLEOTIDE SEQUENCE</scope>
    <source>
        <strain evidence="1">Expedition CK06-06</strain>
    </source>
</reference>
<dbReference type="AlphaFoldDB" id="X0UI58"/>
<name>X0UI58_9ZZZZ</name>
<protein>
    <submittedName>
        <fullName evidence="1">Uncharacterized protein</fullName>
    </submittedName>
</protein>
<dbReference type="EMBL" id="BARS01012351">
    <property type="protein sequence ID" value="GAF98951.1"/>
    <property type="molecule type" value="Genomic_DNA"/>
</dbReference>
<gene>
    <name evidence="1" type="ORF">S01H1_22046</name>
</gene>
<accession>X0UI58</accession>